<proteinExistence type="inferred from homology"/>
<dbReference type="CDD" id="cd09859">
    <property type="entry name" value="PIN_53EXO"/>
    <property type="match status" value="1"/>
</dbReference>
<dbReference type="FunFam" id="1.10.150.20:FF:000003">
    <property type="entry name" value="DNA polymerase I"/>
    <property type="match status" value="1"/>
</dbReference>
<dbReference type="HOGENOM" id="CLU_004675_0_0_0"/>
<reference evidence="16" key="1">
    <citation type="submission" date="2010-11" db="EMBL/GenBank/DDBJ databases">
        <title>The complete sequence of chromosome of Oceanithermus profundus DSM 14977.</title>
        <authorList>
            <consortium name="US DOE Joint Genome Institute (JGI-PGF)"/>
            <person name="Lucas S."/>
            <person name="Copeland A."/>
            <person name="Lapidus A."/>
            <person name="Bruce D."/>
            <person name="Goodwin L."/>
            <person name="Pitluck S."/>
            <person name="Kyrpides N."/>
            <person name="Mavromatis K."/>
            <person name="Pagani I."/>
            <person name="Ivanova N."/>
            <person name="Zhang X."/>
            <person name="Brettin T."/>
            <person name="Detter J.C."/>
            <person name="Tapia R."/>
            <person name="Han C."/>
            <person name="Land M."/>
            <person name="Hauser L."/>
            <person name="Markowitz V."/>
            <person name="Cheng J.-F."/>
            <person name="Hugenholtz P."/>
            <person name="Woyke T."/>
            <person name="Wu D."/>
            <person name="Tindall B."/>
            <person name="Faehnrich R."/>
            <person name="Brambilla E."/>
            <person name="Klenk H.-P."/>
            <person name="Eisen J.A."/>
        </authorList>
    </citation>
    <scope>NUCLEOTIDE SEQUENCE [LARGE SCALE GENOMIC DNA]</scope>
    <source>
        <strain evidence="16">DSM 14977 / NBRC 100410 / VKM B-2274 / 506</strain>
    </source>
</reference>
<evidence type="ECO:0000259" key="13">
    <source>
        <dbReference type="SMART" id="SM00475"/>
    </source>
</evidence>
<dbReference type="eggNOG" id="COG0749">
    <property type="taxonomic scope" value="Bacteria"/>
</dbReference>
<dbReference type="GO" id="GO:0003887">
    <property type="term" value="F:DNA-directed DNA polymerase activity"/>
    <property type="evidence" value="ECO:0007669"/>
    <property type="project" value="UniProtKB-UniRule"/>
</dbReference>
<name>E4U7R3_OCEP5</name>
<keyword evidence="4 11" id="KW-0235">DNA replication</keyword>
<dbReference type="NCBIfam" id="TIGR00593">
    <property type="entry name" value="pola"/>
    <property type="match status" value="1"/>
</dbReference>
<dbReference type="SUPFAM" id="SSF88723">
    <property type="entry name" value="PIN domain-like"/>
    <property type="match status" value="1"/>
</dbReference>
<dbReference type="GO" id="GO:0003677">
    <property type="term" value="F:DNA binding"/>
    <property type="evidence" value="ECO:0007669"/>
    <property type="project" value="UniProtKB-UniRule"/>
</dbReference>
<dbReference type="Gene3D" id="1.20.1060.10">
    <property type="entry name" value="Taq DNA Polymerase, Chain T, domain 4"/>
    <property type="match status" value="1"/>
</dbReference>
<dbReference type="Gene3D" id="3.40.50.1010">
    <property type="entry name" value="5'-nuclease"/>
    <property type="match status" value="1"/>
</dbReference>
<dbReference type="SMART" id="SM00475">
    <property type="entry name" value="53EXOc"/>
    <property type="match status" value="1"/>
</dbReference>
<evidence type="ECO:0000313" key="16">
    <source>
        <dbReference type="Proteomes" id="UP000008722"/>
    </source>
</evidence>
<keyword evidence="3 11" id="KW-0548">Nucleotidyltransferase</keyword>
<dbReference type="Gene3D" id="3.30.70.370">
    <property type="match status" value="1"/>
</dbReference>
<keyword evidence="8 11" id="KW-0234">DNA repair</keyword>
<dbReference type="OrthoDB" id="9806424at2"/>
<dbReference type="InterPro" id="IPR020045">
    <property type="entry name" value="DNA_polI_H3TH"/>
</dbReference>
<dbReference type="CDD" id="cd08637">
    <property type="entry name" value="DNA_pol_A_pol_I_C"/>
    <property type="match status" value="1"/>
</dbReference>
<dbReference type="FunFam" id="1.10.150.20:FF:000002">
    <property type="entry name" value="DNA polymerase I"/>
    <property type="match status" value="1"/>
</dbReference>
<dbReference type="InterPro" id="IPR036397">
    <property type="entry name" value="RNaseH_sf"/>
</dbReference>
<dbReference type="PANTHER" id="PTHR10133">
    <property type="entry name" value="DNA POLYMERASE I"/>
    <property type="match status" value="1"/>
</dbReference>
<dbReference type="SUPFAM" id="SSF53098">
    <property type="entry name" value="Ribonuclease H-like"/>
    <property type="match status" value="1"/>
</dbReference>
<keyword evidence="2 11" id="KW-0808">Transferase</keyword>
<dbReference type="Pfam" id="PF09281">
    <property type="entry name" value="Taq-exonuc"/>
    <property type="match status" value="1"/>
</dbReference>
<dbReference type="InterPro" id="IPR036279">
    <property type="entry name" value="5-3_exonuclease_C_sf"/>
</dbReference>
<evidence type="ECO:0000256" key="1">
    <source>
        <dbReference type="ARBA" id="ARBA00007705"/>
    </source>
</evidence>
<dbReference type="PRINTS" id="PR00868">
    <property type="entry name" value="DNAPOLI"/>
</dbReference>
<evidence type="ECO:0000256" key="10">
    <source>
        <dbReference type="NCBIfam" id="TIGR00593"/>
    </source>
</evidence>
<dbReference type="GO" id="GO:0001882">
    <property type="term" value="F:nucleoside binding"/>
    <property type="evidence" value="ECO:0007669"/>
    <property type="project" value="InterPro"/>
</dbReference>
<dbReference type="CDD" id="cd09898">
    <property type="entry name" value="H3TH_53EXO"/>
    <property type="match status" value="1"/>
</dbReference>
<keyword evidence="11" id="KW-0269">Exonuclease</keyword>
<dbReference type="InterPro" id="IPR002298">
    <property type="entry name" value="DNA_polymerase_A"/>
</dbReference>
<keyword evidence="7 11" id="KW-0238">DNA-binding</keyword>
<dbReference type="Proteomes" id="UP000008722">
    <property type="component" value="Chromosome"/>
</dbReference>
<dbReference type="InterPro" id="IPR018320">
    <property type="entry name" value="DNA_polymerase_1"/>
</dbReference>
<dbReference type="GO" id="GO:0006261">
    <property type="term" value="P:DNA-templated DNA replication"/>
    <property type="evidence" value="ECO:0007669"/>
    <property type="project" value="UniProtKB-UniRule"/>
</dbReference>
<evidence type="ECO:0000256" key="3">
    <source>
        <dbReference type="ARBA" id="ARBA00022695"/>
    </source>
</evidence>
<dbReference type="InterPro" id="IPR001098">
    <property type="entry name" value="DNA-dir_DNA_pol_A_palm_dom"/>
</dbReference>
<feature type="coiled-coil region" evidence="12">
    <location>
        <begin position="461"/>
        <end position="488"/>
    </location>
</feature>
<evidence type="ECO:0000259" key="14">
    <source>
        <dbReference type="SMART" id="SM00482"/>
    </source>
</evidence>
<protein>
    <recommendedName>
        <fullName evidence="10 11">DNA polymerase I</fullName>
        <ecNumber evidence="10 11">2.7.7.7</ecNumber>
    </recommendedName>
</protein>
<evidence type="ECO:0000256" key="9">
    <source>
        <dbReference type="ARBA" id="ARBA00049244"/>
    </source>
</evidence>
<dbReference type="AlphaFoldDB" id="E4U7R3"/>
<dbReference type="eggNOG" id="COG0258">
    <property type="taxonomic scope" value="Bacteria"/>
</dbReference>
<dbReference type="InterPro" id="IPR015361">
    <property type="entry name" value="Taq_pol_thermo_exonuc"/>
</dbReference>
<evidence type="ECO:0000256" key="4">
    <source>
        <dbReference type="ARBA" id="ARBA00022705"/>
    </source>
</evidence>
<feature type="domain" description="5'-3' exonuclease" evidence="13">
    <location>
        <begin position="12"/>
        <end position="270"/>
    </location>
</feature>
<dbReference type="KEGG" id="opr:Ocepr_1055"/>
<accession>E4U7R3</accession>
<evidence type="ECO:0000256" key="12">
    <source>
        <dbReference type="SAM" id="Coils"/>
    </source>
</evidence>
<keyword evidence="5 11" id="KW-0227">DNA damage</keyword>
<dbReference type="Pfam" id="PF00476">
    <property type="entry name" value="DNA_pol_A"/>
    <property type="match status" value="1"/>
</dbReference>
<dbReference type="InterPro" id="IPR020046">
    <property type="entry name" value="5-3_exonucl_a-hlix_arch_N"/>
</dbReference>
<dbReference type="GO" id="GO:0008409">
    <property type="term" value="F:5'-3' exonuclease activity"/>
    <property type="evidence" value="ECO:0007669"/>
    <property type="project" value="UniProtKB-UniRule"/>
</dbReference>
<keyword evidence="11" id="KW-0378">Hydrolase</keyword>
<evidence type="ECO:0000256" key="8">
    <source>
        <dbReference type="ARBA" id="ARBA00023204"/>
    </source>
</evidence>
<comment type="catalytic activity">
    <reaction evidence="9 11">
        <text>DNA(n) + a 2'-deoxyribonucleoside 5'-triphosphate = DNA(n+1) + diphosphate</text>
        <dbReference type="Rhea" id="RHEA:22508"/>
        <dbReference type="Rhea" id="RHEA-COMP:17339"/>
        <dbReference type="Rhea" id="RHEA-COMP:17340"/>
        <dbReference type="ChEBI" id="CHEBI:33019"/>
        <dbReference type="ChEBI" id="CHEBI:61560"/>
        <dbReference type="ChEBI" id="CHEBI:173112"/>
        <dbReference type="EC" id="2.7.7.7"/>
    </reaction>
</comment>
<dbReference type="SMART" id="SM00279">
    <property type="entry name" value="HhH2"/>
    <property type="match status" value="1"/>
</dbReference>
<dbReference type="RefSeq" id="WP_013457682.1">
    <property type="nucleotide sequence ID" value="NC_014761.1"/>
</dbReference>
<comment type="function">
    <text evidence="11">In addition to polymerase activity, this DNA polymerase exhibits 5'-3' exonuclease activity.</text>
</comment>
<evidence type="ECO:0000256" key="7">
    <source>
        <dbReference type="ARBA" id="ARBA00023125"/>
    </source>
</evidence>
<dbReference type="InterPro" id="IPR012337">
    <property type="entry name" value="RNaseH-like_sf"/>
</dbReference>
<evidence type="ECO:0000256" key="11">
    <source>
        <dbReference type="RuleBase" id="RU004460"/>
    </source>
</evidence>
<dbReference type="Pfam" id="PF02739">
    <property type="entry name" value="5_3_exonuc_N"/>
    <property type="match status" value="1"/>
</dbReference>
<dbReference type="InterPro" id="IPR043502">
    <property type="entry name" value="DNA/RNA_pol_sf"/>
</dbReference>
<evidence type="ECO:0000256" key="6">
    <source>
        <dbReference type="ARBA" id="ARBA00022932"/>
    </source>
</evidence>
<organism evidence="15 16">
    <name type="scientific">Oceanithermus profundus (strain DSM 14977 / NBRC 100410 / VKM B-2274 / 506)</name>
    <dbReference type="NCBI Taxonomy" id="670487"/>
    <lineage>
        <taxon>Bacteria</taxon>
        <taxon>Thermotogati</taxon>
        <taxon>Deinococcota</taxon>
        <taxon>Deinococci</taxon>
        <taxon>Thermales</taxon>
        <taxon>Thermaceae</taxon>
        <taxon>Oceanithermus</taxon>
    </lineage>
</organism>
<keyword evidence="6 11" id="KW-0239">DNA-directed DNA polymerase</keyword>
<gene>
    <name evidence="11" type="primary">polA</name>
    <name evidence="15" type="ordered locus">Ocepr_1055</name>
</gene>
<dbReference type="InterPro" id="IPR029060">
    <property type="entry name" value="PIN-like_dom_sf"/>
</dbReference>
<evidence type="ECO:0000256" key="2">
    <source>
        <dbReference type="ARBA" id="ARBA00022679"/>
    </source>
</evidence>
<reference evidence="15 16" key="2">
    <citation type="journal article" date="2011" name="Stand. Genomic Sci.">
        <title>Complete genome sequence of Oceanithermus profundus type strain (506).</title>
        <authorList>
            <person name="Pati A."/>
            <person name="Zhang X."/>
            <person name="Lapidus A."/>
            <person name="Nolan M."/>
            <person name="Lucas S."/>
            <person name="Del Rio T.G."/>
            <person name="Tice H."/>
            <person name="Cheng J.F."/>
            <person name="Tapia R."/>
            <person name="Han C."/>
            <person name="Goodwin L."/>
            <person name="Pitluck S."/>
            <person name="Liolios K."/>
            <person name="Pagani I."/>
            <person name="Ivanova N."/>
            <person name="Mavromatis K."/>
            <person name="Chen A."/>
            <person name="Palaniappan K."/>
            <person name="Hauser L."/>
            <person name="Jeffries C.D."/>
            <person name="Brambilla E.M."/>
            <person name="Rohl A."/>
            <person name="Mwirichia R."/>
            <person name="Rohde M."/>
            <person name="Tindall B.J."/>
            <person name="Sikorski J."/>
            <person name="Wirth R."/>
            <person name="Goker M."/>
            <person name="Woyke T."/>
            <person name="Detter J.C."/>
            <person name="Bristow J."/>
            <person name="Eisen J.A."/>
            <person name="Markowitz V."/>
            <person name="Hugenholtz P."/>
            <person name="Kyrpides N.C."/>
            <person name="Klenk H.P."/>
            <person name="Land M."/>
        </authorList>
    </citation>
    <scope>NUCLEOTIDE SEQUENCE [LARGE SCALE GENOMIC DNA]</scope>
    <source>
        <strain evidence="16">DSM 14977 / NBRC 100410 / VKM B-2274 / 506</strain>
    </source>
</reference>
<dbReference type="SMR" id="E4U7R3"/>
<dbReference type="EMBL" id="CP002361">
    <property type="protein sequence ID" value="ADR36512.1"/>
    <property type="molecule type" value="Genomic_DNA"/>
</dbReference>
<dbReference type="SUPFAM" id="SSF47807">
    <property type="entry name" value="5' to 3' exonuclease, C-terminal subdomain"/>
    <property type="match status" value="1"/>
</dbReference>
<dbReference type="Gene3D" id="3.30.420.10">
    <property type="entry name" value="Ribonuclease H-like superfamily/Ribonuclease H"/>
    <property type="match status" value="1"/>
</dbReference>
<dbReference type="InterPro" id="IPR008918">
    <property type="entry name" value="HhH2"/>
</dbReference>
<evidence type="ECO:0000256" key="5">
    <source>
        <dbReference type="ARBA" id="ARBA00022763"/>
    </source>
</evidence>
<dbReference type="GO" id="GO:0006302">
    <property type="term" value="P:double-strand break repair"/>
    <property type="evidence" value="ECO:0007669"/>
    <property type="project" value="TreeGrafter"/>
</dbReference>
<dbReference type="InterPro" id="IPR002421">
    <property type="entry name" value="5-3_exonuclease"/>
</dbReference>
<feature type="domain" description="DNA-directed DNA polymerase family A palm" evidence="14">
    <location>
        <begin position="599"/>
        <end position="803"/>
    </location>
</feature>
<dbReference type="PROSITE" id="PS00447">
    <property type="entry name" value="DNA_POLYMERASE_A"/>
    <property type="match status" value="1"/>
</dbReference>
<dbReference type="EC" id="2.7.7.7" evidence="10 11"/>
<keyword evidence="11" id="KW-0540">Nuclease</keyword>
<dbReference type="Gene3D" id="1.10.150.20">
    <property type="entry name" value="5' to 3' exonuclease, C-terminal subdomain"/>
    <property type="match status" value="2"/>
</dbReference>
<sequence>MNGVQQPGLFQSKPERIVLVDGHHLAFRSYYALKDAGLSTSSGEPVHAVYGFARTLLKLLREDGDCVIVVFDAPGPSFRHEEFAGYKAQRVAPPEDFKPQVEKIKQLVDLLGLVRLEVPGVEADDVLATLARRAEREGYEVVILTSDRDTYQLLTDRVVVVTPDERRITPDYLRQKYGVGPEQWVDYRALTGDPSDNIPGVRGVGAKTAAKLLARWGSLDRIYEHLDEVTPPGVRKKLEEGREAAFFSREISRMRADVPLDVDLTGCHRNEVDREGLRRFLLDLEFGTLLRELGLIQAPEAQEAAWPPPERAWLGYVFDRPEPMWAELGQLAAAWDERVAEGPARALELERFPQLDAVQAKDLTVWALREGVRARPGDDPLLLAYLYDPSNNQPASTVRRYGVGDWTDRARDRALAARWLWREMSDRLEGEERLWWLYREVERPLQGVLAAMERRGVKLDVDYLLALSQELAAELERLEAEIHRLAGHPFNLNSRDQLETVLYDELGLAAGRRTAKTGKRSTSASVLETLRGAHPIVEKILQYRELAKLKGTYLDPLPKLVHPRTGRLHTRFHQTGTATGRLSSSDPNLQNIPIRTEIGRRIRKGFVAGEGYLLVVADYSQIELRVLAHLSGDENLIRIFQEGRDIHTQTAAWMFGVEDVEVDPFRRRAAKTINFGVLYGMSAHRLSRELGIDYGEAQAFIDRYFDSYPGVRAFMERVLEEARERGYVETLFGRRRHVPELLSKARNVREAAERVAFNMPVQGTAADLIKLAMVKLAPRLEPLGAALLLQVHDELVVEAPEERAAETARVVKATMEEAWRLDVPLAVEVGVGRDWLEAK</sequence>
<comment type="similarity">
    <text evidence="1 11">Belongs to the DNA polymerase type-A family.</text>
</comment>
<keyword evidence="16" id="KW-1185">Reference proteome</keyword>
<keyword evidence="12" id="KW-0175">Coiled coil</keyword>
<dbReference type="Pfam" id="PF01367">
    <property type="entry name" value="5_3_exonuc"/>
    <property type="match status" value="1"/>
</dbReference>
<dbReference type="FunFam" id="1.20.1060.10:FF:000001">
    <property type="entry name" value="DNA polymerase I"/>
    <property type="match status" value="1"/>
</dbReference>
<evidence type="ECO:0000313" key="15">
    <source>
        <dbReference type="EMBL" id="ADR36512.1"/>
    </source>
</evidence>
<dbReference type="STRING" id="670487.Ocepr_1055"/>
<dbReference type="SUPFAM" id="SSF56672">
    <property type="entry name" value="DNA/RNA polymerases"/>
    <property type="match status" value="1"/>
</dbReference>
<dbReference type="PANTHER" id="PTHR10133:SF27">
    <property type="entry name" value="DNA POLYMERASE NU"/>
    <property type="match status" value="1"/>
</dbReference>
<dbReference type="InterPro" id="IPR019760">
    <property type="entry name" value="DNA-dir_DNA_pol_A_CS"/>
</dbReference>
<dbReference type="SMART" id="SM00482">
    <property type="entry name" value="POLAc"/>
    <property type="match status" value="1"/>
</dbReference>